<dbReference type="PROSITE" id="PS00194">
    <property type="entry name" value="THIOREDOXIN_1"/>
    <property type="match status" value="1"/>
</dbReference>
<protein>
    <submittedName>
        <fullName evidence="4">DUF255 domain-containing protein</fullName>
    </submittedName>
</protein>
<dbReference type="PROSITE" id="PS51352">
    <property type="entry name" value="THIOREDOXIN_2"/>
    <property type="match status" value="1"/>
</dbReference>
<dbReference type="RefSeq" id="WP_149091110.1">
    <property type="nucleotide sequence ID" value="NZ_VKKY01000002.1"/>
</dbReference>
<proteinExistence type="predicted"/>
<evidence type="ECO:0000259" key="3">
    <source>
        <dbReference type="PROSITE" id="PS51352"/>
    </source>
</evidence>
<reference evidence="4 5" key="1">
    <citation type="submission" date="2019-07" db="EMBL/GenBank/DDBJ databases">
        <title>Rufibacter sp. nov., isolated from lake sediment.</title>
        <authorList>
            <person name="Qu J.-H."/>
        </authorList>
    </citation>
    <scope>NUCLEOTIDE SEQUENCE [LARGE SCALE GENOMIC DNA]</scope>
    <source>
        <strain evidence="4 5">NBS58-1</strain>
    </source>
</reference>
<dbReference type="InterPro" id="IPR036249">
    <property type="entry name" value="Thioredoxin-like_sf"/>
</dbReference>
<keyword evidence="2" id="KW-0676">Redox-active center</keyword>
<dbReference type="SUPFAM" id="SSF52833">
    <property type="entry name" value="Thioredoxin-like"/>
    <property type="match status" value="1"/>
</dbReference>
<accession>A0A5B6TC55</accession>
<organism evidence="4 5">
    <name type="scientific">Rufibacter hautae</name>
    <dbReference type="NCBI Taxonomy" id="2595005"/>
    <lineage>
        <taxon>Bacteria</taxon>
        <taxon>Pseudomonadati</taxon>
        <taxon>Bacteroidota</taxon>
        <taxon>Cytophagia</taxon>
        <taxon>Cytophagales</taxon>
        <taxon>Hymenobacteraceae</taxon>
        <taxon>Rufibacter</taxon>
    </lineage>
</organism>
<evidence type="ECO:0000256" key="1">
    <source>
        <dbReference type="ARBA" id="ARBA00022729"/>
    </source>
</evidence>
<dbReference type="PANTHER" id="PTHR15337:SF11">
    <property type="entry name" value="THIOREDOXIN DOMAIN-CONTAINING PROTEIN"/>
    <property type="match status" value="1"/>
</dbReference>
<dbReference type="OrthoDB" id="9811036at2"/>
<dbReference type="Proteomes" id="UP000324133">
    <property type="component" value="Unassembled WGS sequence"/>
</dbReference>
<comment type="caution">
    <text evidence="4">The sequence shown here is derived from an EMBL/GenBank/DDBJ whole genome shotgun (WGS) entry which is preliminary data.</text>
</comment>
<dbReference type="Gene3D" id="3.40.30.10">
    <property type="entry name" value="Glutaredoxin"/>
    <property type="match status" value="1"/>
</dbReference>
<dbReference type="PANTHER" id="PTHR15337">
    <property type="entry name" value="ANTERIOR GRADIENT PROTEIN-RELATED"/>
    <property type="match status" value="1"/>
</dbReference>
<gene>
    <name evidence="4" type="ORF">FOA19_12290</name>
</gene>
<evidence type="ECO:0000256" key="2">
    <source>
        <dbReference type="ARBA" id="ARBA00023284"/>
    </source>
</evidence>
<dbReference type="EMBL" id="VKKY01000002">
    <property type="protein sequence ID" value="KAA3438047.1"/>
    <property type="molecule type" value="Genomic_DNA"/>
</dbReference>
<keyword evidence="5" id="KW-1185">Reference proteome</keyword>
<dbReference type="Pfam" id="PF13098">
    <property type="entry name" value="Thioredoxin_2"/>
    <property type="match status" value="1"/>
</dbReference>
<dbReference type="AlphaFoldDB" id="A0A5B6TC55"/>
<dbReference type="InterPro" id="IPR012336">
    <property type="entry name" value="Thioredoxin-like_fold"/>
</dbReference>
<dbReference type="InterPro" id="IPR013766">
    <property type="entry name" value="Thioredoxin_domain"/>
</dbReference>
<feature type="domain" description="Thioredoxin" evidence="3">
    <location>
        <begin position="17"/>
        <end position="163"/>
    </location>
</feature>
<keyword evidence="1" id="KW-0732">Signal</keyword>
<evidence type="ECO:0000313" key="4">
    <source>
        <dbReference type="EMBL" id="KAA3438047.1"/>
    </source>
</evidence>
<dbReference type="InterPro" id="IPR051099">
    <property type="entry name" value="AGR/TXD"/>
</dbReference>
<evidence type="ECO:0000313" key="5">
    <source>
        <dbReference type="Proteomes" id="UP000324133"/>
    </source>
</evidence>
<dbReference type="InterPro" id="IPR017937">
    <property type="entry name" value="Thioredoxin_CS"/>
</dbReference>
<name>A0A5B6TC55_9BACT</name>
<sequence length="164" mass="19065">MHFLFIIITAFASFFSPTSSLKPAEFIVAAPSEKLEWLTLEQALVKSKTKPKKILVDVYTDWCGWCKKMDKQVYQNPEVVKKLNQDYYVVKLNAEQRQAITLQGRTYKYLEKYRAHELALSLLQGQMSYPSTVFLNEKQQVMERVPGFIPAKDFLRALAYLSEK</sequence>